<name>A0A380SZD9_9PSED</name>
<protein>
    <submittedName>
        <fullName evidence="2">Uncharacterized protein</fullName>
    </submittedName>
</protein>
<feature type="signal peptide" evidence="1">
    <location>
        <begin position="1"/>
        <end position="26"/>
    </location>
</feature>
<evidence type="ECO:0000256" key="1">
    <source>
        <dbReference type="SAM" id="SignalP"/>
    </source>
</evidence>
<sequence>MKSRALLTIGSTLALACLPMIAQANATVAQVFNGEMLGTNLKYFESVVGVARTSFGDKHTYKVQGCEITADATGGSINDLRLELSPTCKADLGSFIGTFAPPANQPLTFAALHESTGGPLEFYADCLEMCGNAADPSVYALWEGPRAVGFTQVLVEAILIDDEAIAASQKWADEMKKRKGDDFVIDNKYNCERSFDPVALQSFKPVAITAVTLGTQLTKPGC</sequence>
<dbReference type="AlphaFoldDB" id="A0A380SZD9"/>
<evidence type="ECO:0000313" key="2">
    <source>
        <dbReference type="EMBL" id="SUQ62631.1"/>
    </source>
</evidence>
<proteinExistence type="predicted"/>
<evidence type="ECO:0000313" key="3">
    <source>
        <dbReference type="Proteomes" id="UP000255177"/>
    </source>
</evidence>
<accession>A0A380SZD9</accession>
<reference evidence="3" key="1">
    <citation type="submission" date="2018-07" db="EMBL/GenBank/DDBJ databases">
        <authorList>
            <person name="Blom J."/>
        </authorList>
    </citation>
    <scope>NUCLEOTIDE SEQUENCE [LARGE SCALE GENOMIC DNA]</scope>
    <source>
        <strain evidence="3">CCOS 864</strain>
    </source>
</reference>
<feature type="chain" id="PRO_5016937867" evidence="1">
    <location>
        <begin position="27"/>
        <end position="222"/>
    </location>
</feature>
<dbReference type="Proteomes" id="UP000255177">
    <property type="component" value="Unassembled WGS sequence"/>
</dbReference>
<dbReference type="EMBL" id="UIDD01000006">
    <property type="protein sequence ID" value="SUQ62631.1"/>
    <property type="molecule type" value="Genomic_DNA"/>
</dbReference>
<gene>
    <name evidence="2" type="ORF">CCOS864_02077</name>
</gene>
<keyword evidence="3" id="KW-1185">Reference proteome</keyword>
<dbReference type="PROSITE" id="PS51257">
    <property type="entry name" value="PROKAR_LIPOPROTEIN"/>
    <property type="match status" value="1"/>
</dbReference>
<keyword evidence="1" id="KW-0732">Signal</keyword>
<organism evidence="2 3">
    <name type="scientific">Pseudomonas wadenswilerensis</name>
    <dbReference type="NCBI Taxonomy" id="1785161"/>
    <lineage>
        <taxon>Bacteria</taxon>
        <taxon>Pseudomonadati</taxon>
        <taxon>Pseudomonadota</taxon>
        <taxon>Gammaproteobacteria</taxon>
        <taxon>Pseudomonadales</taxon>
        <taxon>Pseudomonadaceae</taxon>
        <taxon>Pseudomonas</taxon>
    </lineage>
</organism>
<dbReference type="RefSeq" id="WP_115086234.1">
    <property type="nucleotide sequence ID" value="NZ_CBCSFG010000031.1"/>
</dbReference>